<dbReference type="EMBL" id="JAHHGM010000004">
    <property type="protein sequence ID" value="MBT2988354.1"/>
    <property type="molecule type" value="Genomic_DNA"/>
</dbReference>
<dbReference type="Proteomes" id="UP000770889">
    <property type="component" value="Unassembled WGS sequence"/>
</dbReference>
<gene>
    <name evidence="2" type="ORF">KME65_05275</name>
</gene>
<reference evidence="2 3" key="1">
    <citation type="submission" date="2021-05" db="EMBL/GenBank/DDBJ databases">
        <title>Genetic and Functional Diversity in Clade A Lucinid endosymbionts from the Bahamas.</title>
        <authorList>
            <person name="Giani N.M."/>
            <person name="Engel A.S."/>
            <person name="Campbell B.J."/>
        </authorList>
    </citation>
    <scope>NUCLEOTIDE SEQUENCE [LARGE SCALE GENOMIC DNA]</scope>
    <source>
        <strain evidence="2">LUC16012Gg_MoonRockCtena</strain>
    </source>
</reference>
<feature type="transmembrane region" description="Helical" evidence="1">
    <location>
        <begin position="50"/>
        <end position="69"/>
    </location>
</feature>
<keyword evidence="1" id="KW-1133">Transmembrane helix</keyword>
<feature type="transmembrane region" description="Helical" evidence="1">
    <location>
        <begin position="7"/>
        <end position="30"/>
    </location>
</feature>
<evidence type="ECO:0000256" key="1">
    <source>
        <dbReference type="SAM" id="Phobius"/>
    </source>
</evidence>
<organism evidence="2 3">
    <name type="scientific">Candidatus Thiodiazotropha taylori</name>
    <dbReference type="NCBI Taxonomy" id="2792791"/>
    <lineage>
        <taxon>Bacteria</taxon>
        <taxon>Pseudomonadati</taxon>
        <taxon>Pseudomonadota</taxon>
        <taxon>Gammaproteobacteria</taxon>
        <taxon>Chromatiales</taxon>
        <taxon>Sedimenticolaceae</taxon>
        <taxon>Candidatus Thiodiazotropha</taxon>
    </lineage>
</organism>
<keyword evidence="1" id="KW-0812">Transmembrane</keyword>
<evidence type="ECO:0000313" key="2">
    <source>
        <dbReference type="EMBL" id="MBT2988354.1"/>
    </source>
</evidence>
<sequence length="74" mass="7977">MKTKITLSTVILLGALYCFYFAVKAAVLMIVGPTDVVATVGLAGASSFQIWQILSLFGFIAGLGLLAFLRSYWK</sequence>
<proteinExistence type="predicted"/>
<accession>A0A944QTX3</accession>
<comment type="caution">
    <text evidence="2">The sequence shown here is derived from an EMBL/GenBank/DDBJ whole genome shotgun (WGS) entry which is preliminary data.</text>
</comment>
<evidence type="ECO:0000313" key="3">
    <source>
        <dbReference type="Proteomes" id="UP000770889"/>
    </source>
</evidence>
<keyword evidence="1" id="KW-0472">Membrane</keyword>
<dbReference type="AlphaFoldDB" id="A0A944QTX3"/>
<name>A0A944QTX3_9GAMM</name>
<protein>
    <submittedName>
        <fullName evidence="2">Uncharacterized protein</fullName>
    </submittedName>
</protein>